<keyword evidence="4 11" id="KW-0963">Cytoplasm</keyword>
<keyword evidence="3" id="KW-0813">Transport</keyword>
<evidence type="ECO:0000256" key="11">
    <source>
        <dbReference type="RuleBase" id="RU363115"/>
    </source>
</evidence>
<dbReference type="EC" id="3.4.22.-" evidence="11"/>
<name>A0A6B2L8P9_9EUKA</name>
<keyword evidence="7" id="KW-0788">Thiol protease</keyword>
<reference evidence="14" key="1">
    <citation type="journal article" date="2020" name="J. Eukaryot. Microbiol.">
        <title>De novo Sequencing, Assembly and Annotation of the Transcriptome for the Free-Living Testate Amoeba Arcella intermedia.</title>
        <authorList>
            <person name="Ribeiro G.M."/>
            <person name="Porfirio-Sousa A.L."/>
            <person name="Maurer-Alcala X.X."/>
            <person name="Katz L.A."/>
            <person name="Lahr D.J.G."/>
        </authorList>
    </citation>
    <scope>NUCLEOTIDE SEQUENCE</scope>
</reference>
<keyword evidence="6 11" id="KW-0378">Hydrolase</keyword>
<evidence type="ECO:0000256" key="9">
    <source>
        <dbReference type="ARBA" id="ARBA00023006"/>
    </source>
</evidence>
<dbReference type="GO" id="GO:0016485">
    <property type="term" value="P:protein processing"/>
    <property type="evidence" value="ECO:0007669"/>
    <property type="project" value="TreeGrafter"/>
</dbReference>
<sequence>MSVEDTELVSSRLPWFTYRTGFSPIGFEKGQPITTDAGWGCMLRSGQMMTATALLKCWSLGEWWEGSPQLYKKILSLFNDHPSAPFSIHQIASTGVSLGKHIGSWFGPITISSVLKQISKQHEGELPFYIYNAIHSTINTTEISVICTGEPEGVLWRKPLFVLIPTRLGVETVNPVYLNTLKEYLQMPHSVGFIGGRPQFAYYFYAIQDDQLLYLDPHLRQQASYITTTEENDMTSYFSPSPKAMKLNGIDTSLALGFFIKDHADWLSFSSHLDQLQLKTGFSQLFSIERQKAVSCEHKLIELNMGEELSDGDGFELLGETTSPSVSLNPDGDDFEM</sequence>
<accession>A0A6B2L8P9</accession>
<evidence type="ECO:0000256" key="12">
    <source>
        <dbReference type="SAM" id="MobiDB-lite"/>
    </source>
</evidence>
<dbReference type="InterPro" id="IPR038765">
    <property type="entry name" value="Papain-like_cys_pep_sf"/>
</dbReference>
<dbReference type="GO" id="GO:0035973">
    <property type="term" value="P:aggrephagy"/>
    <property type="evidence" value="ECO:0007669"/>
    <property type="project" value="TreeGrafter"/>
</dbReference>
<keyword evidence="9 11" id="KW-0072">Autophagy</keyword>
<dbReference type="GO" id="GO:0015031">
    <property type="term" value="P:protein transport"/>
    <property type="evidence" value="ECO:0007669"/>
    <property type="project" value="UniProtKB-KW"/>
</dbReference>
<evidence type="ECO:0000256" key="5">
    <source>
        <dbReference type="ARBA" id="ARBA00022670"/>
    </source>
</evidence>
<dbReference type="PANTHER" id="PTHR22624:SF49">
    <property type="entry name" value="CYSTEINE PROTEASE"/>
    <property type="match status" value="1"/>
</dbReference>
<organism evidence="14">
    <name type="scientific">Arcella intermedia</name>
    <dbReference type="NCBI Taxonomy" id="1963864"/>
    <lineage>
        <taxon>Eukaryota</taxon>
        <taxon>Amoebozoa</taxon>
        <taxon>Tubulinea</taxon>
        <taxon>Elardia</taxon>
        <taxon>Arcellinida</taxon>
        <taxon>Sphaerothecina</taxon>
        <taxon>Arcellidae</taxon>
        <taxon>Arcella</taxon>
    </lineage>
</organism>
<comment type="catalytic activity">
    <reaction evidence="10">
        <text>[protein]-C-terminal L-amino acid-glycyl-phosphatidylethanolamide + H2O = [protein]-C-terminal L-amino acid-glycine + a 1,2-diacyl-sn-glycero-3-phosphoethanolamine</text>
        <dbReference type="Rhea" id="RHEA:67548"/>
        <dbReference type="Rhea" id="RHEA-COMP:17323"/>
        <dbReference type="Rhea" id="RHEA-COMP:17324"/>
        <dbReference type="ChEBI" id="CHEBI:15377"/>
        <dbReference type="ChEBI" id="CHEBI:64612"/>
        <dbReference type="ChEBI" id="CHEBI:172940"/>
        <dbReference type="ChEBI" id="CHEBI:172941"/>
    </reaction>
    <physiologicalReaction direction="left-to-right" evidence="10">
        <dbReference type="Rhea" id="RHEA:67549"/>
    </physiologicalReaction>
</comment>
<dbReference type="EMBL" id="GIBP01004238">
    <property type="protein sequence ID" value="NDV33207.1"/>
    <property type="molecule type" value="Transcribed_RNA"/>
</dbReference>
<evidence type="ECO:0000256" key="1">
    <source>
        <dbReference type="ARBA" id="ARBA00004496"/>
    </source>
</evidence>
<evidence type="ECO:0000259" key="13">
    <source>
        <dbReference type="Pfam" id="PF03416"/>
    </source>
</evidence>
<dbReference type="GO" id="GO:0005737">
    <property type="term" value="C:cytoplasm"/>
    <property type="evidence" value="ECO:0007669"/>
    <property type="project" value="UniProtKB-SubCell"/>
</dbReference>
<dbReference type="InterPro" id="IPR046792">
    <property type="entry name" value="Peptidase_C54_cat"/>
</dbReference>
<dbReference type="GO" id="GO:0034727">
    <property type="term" value="P:piecemeal microautophagy of the nucleus"/>
    <property type="evidence" value="ECO:0007669"/>
    <property type="project" value="TreeGrafter"/>
</dbReference>
<evidence type="ECO:0000256" key="7">
    <source>
        <dbReference type="ARBA" id="ARBA00022807"/>
    </source>
</evidence>
<dbReference type="GO" id="GO:0019786">
    <property type="term" value="F:protein-phosphatidylethanolamide deconjugating activity"/>
    <property type="evidence" value="ECO:0007669"/>
    <property type="project" value="InterPro"/>
</dbReference>
<dbReference type="Pfam" id="PF03416">
    <property type="entry name" value="Peptidase_C54"/>
    <property type="match status" value="1"/>
</dbReference>
<feature type="region of interest" description="Disordered" evidence="12">
    <location>
        <begin position="312"/>
        <end position="337"/>
    </location>
</feature>
<proteinExistence type="inferred from homology"/>
<keyword evidence="5 11" id="KW-0645">Protease</keyword>
<dbReference type="GO" id="GO:0000423">
    <property type="term" value="P:mitophagy"/>
    <property type="evidence" value="ECO:0007669"/>
    <property type="project" value="TreeGrafter"/>
</dbReference>
<dbReference type="InterPro" id="IPR005078">
    <property type="entry name" value="Peptidase_C54"/>
</dbReference>
<evidence type="ECO:0000256" key="3">
    <source>
        <dbReference type="ARBA" id="ARBA00022448"/>
    </source>
</evidence>
<dbReference type="PANTHER" id="PTHR22624">
    <property type="entry name" value="CYSTEINE PROTEASE ATG4"/>
    <property type="match status" value="1"/>
</dbReference>
<dbReference type="AlphaFoldDB" id="A0A6B2L8P9"/>
<protein>
    <recommendedName>
        <fullName evidence="11">Cysteine protease</fullName>
        <ecNumber evidence="11">3.4.22.-</ecNumber>
    </recommendedName>
</protein>
<dbReference type="SUPFAM" id="SSF54001">
    <property type="entry name" value="Cysteine proteinases"/>
    <property type="match status" value="1"/>
</dbReference>
<comment type="similarity">
    <text evidence="2 11">Belongs to the peptidase C54 family.</text>
</comment>
<evidence type="ECO:0000256" key="6">
    <source>
        <dbReference type="ARBA" id="ARBA00022801"/>
    </source>
</evidence>
<comment type="function">
    <text evidence="11">Cysteine protease that plays a key role in autophagy by mediating both proteolytic activation and delipidation of ATG8 family proteins.</text>
</comment>
<evidence type="ECO:0000256" key="2">
    <source>
        <dbReference type="ARBA" id="ARBA00010958"/>
    </source>
</evidence>
<keyword evidence="8 11" id="KW-0653">Protein transport</keyword>
<evidence type="ECO:0000256" key="10">
    <source>
        <dbReference type="ARBA" id="ARBA00029362"/>
    </source>
</evidence>
<dbReference type="GO" id="GO:0000045">
    <property type="term" value="P:autophagosome assembly"/>
    <property type="evidence" value="ECO:0007669"/>
    <property type="project" value="TreeGrafter"/>
</dbReference>
<feature type="domain" description="Peptidase C54 catalytic" evidence="13">
    <location>
        <begin position="10"/>
        <end position="270"/>
    </location>
</feature>
<evidence type="ECO:0000256" key="4">
    <source>
        <dbReference type="ARBA" id="ARBA00022490"/>
    </source>
</evidence>
<comment type="subcellular location">
    <subcellularLocation>
        <location evidence="1 11">Cytoplasm</location>
    </subcellularLocation>
</comment>
<evidence type="ECO:0000256" key="8">
    <source>
        <dbReference type="ARBA" id="ARBA00022927"/>
    </source>
</evidence>
<dbReference type="GO" id="GO:0004197">
    <property type="term" value="F:cysteine-type endopeptidase activity"/>
    <property type="evidence" value="ECO:0007669"/>
    <property type="project" value="TreeGrafter"/>
</dbReference>
<evidence type="ECO:0000313" key="14">
    <source>
        <dbReference type="EMBL" id="NDV33207.1"/>
    </source>
</evidence>